<accession>A0ABX5XRQ7</accession>
<gene>
    <name evidence="1" type="ORF">TBK1r_29640</name>
</gene>
<dbReference type="Proteomes" id="UP000318081">
    <property type="component" value="Chromosome"/>
</dbReference>
<name>A0ABX5XRQ7_9BACT</name>
<evidence type="ECO:0000313" key="1">
    <source>
        <dbReference type="EMBL" id="QDV84021.1"/>
    </source>
</evidence>
<evidence type="ECO:0000313" key="2">
    <source>
        <dbReference type="Proteomes" id="UP000318081"/>
    </source>
</evidence>
<protein>
    <recommendedName>
        <fullName evidence="3">Rhodopirellula transposase</fullName>
    </recommendedName>
</protein>
<dbReference type="EMBL" id="CP036432">
    <property type="protein sequence ID" value="QDV84021.1"/>
    <property type="molecule type" value="Genomic_DNA"/>
</dbReference>
<evidence type="ECO:0008006" key="3">
    <source>
        <dbReference type="Google" id="ProtNLM"/>
    </source>
</evidence>
<sequence length="168" mass="18742">MARRAFGRFCLSIKEKHRGPHDASHGGVMRPRIIQWATRDQDAYRTKTLTTCGQRIQEAGVSFGIGRRRPASFGRVERAYRTVTSGANPRKQRPDEFRWANYERTNQTPDVSSTTEITEGHREEVVRCRQASVGSANGTNHAVASNDHPLRKTQLGDLLASAGIARSP</sequence>
<reference evidence="1 2" key="1">
    <citation type="submission" date="2019-02" db="EMBL/GenBank/DDBJ databases">
        <title>Deep-cultivation of Planctomycetes and their phenomic and genomic characterization uncovers novel biology.</title>
        <authorList>
            <person name="Wiegand S."/>
            <person name="Jogler M."/>
            <person name="Boedeker C."/>
            <person name="Pinto D."/>
            <person name="Vollmers J."/>
            <person name="Rivas-Marin E."/>
            <person name="Kohn T."/>
            <person name="Peeters S.H."/>
            <person name="Heuer A."/>
            <person name="Rast P."/>
            <person name="Oberbeckmann S."/>
            <person name="Bunk B."/>
            <person name="Jeske O."/>
            <person name="Meyerdierks A."/>
            <person name="Storesund J.E."/>
            <person name="Kallscheuer N."/>
            <person name="Luecker S."/>
            <person name="Lage O.M."/>
            <person name="Pohl T."/>
            <person name="Merkel B.J."/>
            <person name="Hornburger P."/>
            <person name="Mueller R.-W."/>
            <person name="Bruemmer F."/>
            <person name="Labrenz M."/>
            <person name="Spormann A.M."/>
            <person name="Op den Camp H."/>
            <person name="Overmann J."/>
            <person name="Amann R."/>
            <person name="Jetten M.S.M."/>
            <person name="Mascher T."/>
            <person name="Medema M.H."/>
            <person name="Devos D.P."/>
            <person name="Kaster A.-K."/>
            <person name="Ovreas L."/>
            <person name="Rohde M."/>
            <person name="Galperin M.Y."/>
            <person name="Jogler C."/>
        </authorList>
    </citation>
    <scope>NUCLEOTIDE SEQUENCE [LARGE SCALE GENOMIC DNA]</scope>
    <source>
        <strain evidence="1 2">TBK1r</strain>
    </source>
</reference>
<proteinExistence type="predicted"/>
<keyword evidence="2" id="KW-1185">Reference proteome</keyword>
<organism evidence="1 2">
    <name type="scientific">Stieleria magnilauensis</name>
    <dbReference type="NCBI Taxonomy" id="2527963"/>
    <lineage>
        <taxon>Bacteria</taxon>
        <taxon>Pseudomonadati</taxon>
        <taxon>Planctomycetota</taxon>
        <taxon>Planctomycetia</taxon>
        <taxon>Pirellulales</taxon>
        <taxon>Pirellulaceae</taxon>
        <taxon>Stieleria</taxon>
    </lineage>
</organism>